<feature type="active site" description="Nucleophile" evidence="5">
    <location>
        <position position="206"/>
    </location>
</feature>
<dbReference type="RefSeq" id="WP_089273911.1">
    <property type="nucleotide sequence ID" value="NZ_FZOC01000003.1"/>
</dbReference>
<organism evidence="7 8">
    <name type="scientific">Humidesulfovibrio mexicanus</name>
    <dbReference type="NCBI Taxonomy" id="147047"/>
    <lineage>
        <taxon>Bacteria</taxon>
        <taxon>Pseudomonadati</taxon>
        <taxon>Thermodesulfobacteriota</taxon>
        <taxon>Desulfovibrionia</taxon>
        <taxon>Desulfovibrionales</taxon>
        <taxon>Desulfovibrionaceae</taxon>
        <taxon>Humidesulfovibrio</taxon>
    </lineage>
</organism>
<dbReference type="AlphaFoldDB" id="A0A239A5G6"/>
<keyword evidence="1 5" id="KW-0489">Methyltransferase</keyword>
<accession>A0A239A5G6</accession>
<dbReference type="EMBL" id="FZOC01000003">
    <property type="protein sequence ID" value="SNR90328.1"/>
    <property type="molecule type" value="Genomic_DNA"/>
</dbReference>
<evidence type="ECO:0000313" key="8">
    <source>
        <dbReference type="Proteomes" id="UP000198324"/>
    </source>
</evidence>
<feature type="binding site" evidence="5">
    <location>
        <position position="109"/>
    </location>
    <ligand>
        <name>S-adenosyl-L-methionine</name>
        <dbReference type="ChEBI" id="CHEBI:59789"/>
    </ligand>
</feature>
<evidence type="ECO:0000256" key="4">
    <source>
        <dbReference type="ARBA" id="ARBA00022884"/>
    </source>
</evidence>
<dbReference type="CDD" id="cd02440">
    <property type="entry name" value="AdoMet_MTases"/>
    <property type="match status" value="1"/>
</dbReference>
<evidence type="ECO:0000256" key="3">
    <source>
        <dbReference type="ARBA" id="ARBA00022691"/>
    </source>
</evidence>
<comment type="similarity">
    <text evidence="5">Belongs to the class I-like SAM-binding methyltransferase superfamily. RsmB/NOP family.</text>
</comment>
<name>A0A239A5G6_9BACT</name>
<gene>
    <name evidence="7" type="ORF">SAMN04488503_1818</name>
</gene>
<comment type="caution">
    <text evidence="5">Lacks conserved residue(s) required for the propagation of feature annotation.</text>
</comment>
<feature type="binding site" evidence="5">
    <location>
        <position position="153"/>
    </location>
    <ligand>
        <name>S-adenosyl-L-methionine</name>
        <dbReference type="ChEBI" id="CHEBI:59789"/>
    </ligand>
</feature>
<keyword evidence="2 5" id="KW-0808">Transferase</keyword>
<dbReference type="PANTHER" id="PTHR22807:SF30">
    <property type="entry name" value="28S RRNA (CYTOSINE(4447)-C(5))-METHYLTRANSFERASE-RELATED"/>
    <property type="match status" value="1"/>
</dbReference>
<dbReference type="PRINTS" id="PR02008">
    <property type="entry name" value="RCMTFAMILY"/>
</dbReference>
<proteinExistence type="inferred from homology"/>
<dbReference type="Pfam" id="PF01189">
    <property type="entry name" value="Methyltr_RsmB-F"/>
    <property type="match status" value="1"/>
</dbReference>
<evidence type="ECO:0000313" key="7">
    <source>
        <dbReference type="EMBL" id="SNR90328.1"/>
    </source>
</evidence>
<dbReference type="Proteomes" id="UP000198324">
    <property type="component" value="Unassembled WGS sequence"/>
</dbReference>
<dbReference type="Gene3D" id="3.40.50.150">
    <property type="entry name" value="Vaccinia Virus protein VP39"/>
    <property type="match status" value="1"/>
</dbReference>
<dbReference type="PROSITE" id="PS51686">
    <property type="entry name" value="SAM_MT_RSMB_NOP"/>
    <property type="match status" value="1"/>
</dbReference>
<keyword evidence="4 5" id="KW-0694">RNA-binding</keyword>
<dbReference type="OrthoDB" id="9810297at2"/>
<reference evidence="7 8" key="1">
    <citation type="submission" date="2017-06" db="EMBL/GenBank/DDBJ databases">
        <authorList>
            <person name="Kim H.J."/>
            <person name="Triplett B.A."/>
        </authorList>
    </citation>
    <scope>NUCLEOTIDE SEQUENCE [LARGE SCALE GENOMIC DNA]</scope>
    <source>
        <strain evidence="7 8">DSM 13116</strain>
    </source>
</reference>
<keyword evidence="3 5" id="KW-0949">S-adenosyl-L-methionine</keyword>
<dbReference type="InterPro" id="IPR029063">
    <property type="entry name" value="SAM-dependent_MTases_sf"/>
</dbReference>
<dbReference type="InterPro" id="IPR023267">
    <property type="entry name" value="RCMT"/>
</dbReference>
<evidence type="ECO:0000259" key="6">
    <source>
        <dbReference type="PROSITE" id="PS51686"/>
    </source>
</evidence>
<dbReference type="GO" id="GO:0008173">
    <property type="term" value="F:RNA methyltransferase activity"/>
    <property type="evidence" value="ECO:0007669"/>
    <property type="project" value="InterPro"/>
</dbReference>
<protein>
    <submittedName>
        <fullName evidence="7">16S rRNA (Cytosine1407-C5)-methyltransferase</fullName>
    </submittedName>
</protein>
<feature type="domain" description="SAM-dependent MTase RsmB/NOP-type" evidence="6">
    <location>
        <begin position="1"/>
        <end position="276"/>
    </location>
</feature>
<dbReference type="GO" id="GO:0001510">
    <property type="term" value="P:RNA methylation"/>
    <property type="evidence" value="ECO:0007669"/>
    <property type="project" value="InterPro"/>
</dbReference>
<dbReference type="InterPro" id="IPR049560">
    <property type="entry name" value="MeTrfase_RsmB-F_NOP2_cat"/>
</dbReference>
<dbReference type="InterPro" id="IPR001678">
    <property type="entry name" value="MeTrfase_RsmB-F_NOP2_dom"/>
</dbReference>
<dbReference type="GO" id="GO:0003723">
    <property type="term" value="F:RNA binding"/>
    <property type="evidence" value="ECO:0007669"/>
    <property type="project" value="UniProtKB-UniRule"/>
</dbReference>
<evidence type="ECO:0000256" key="2">
    <source>
        <dbReference type="ARBA" id="ARBA00022679"/>
    </source>
</evidence>
<keyword evidence="8" id="KW-1185">Reference proteome</keyword>
<sequence>MHPRTFRITARPGQRSLVEDLLAAQGFSCEAEPYHPAARRLLTEPFPLGSSLAAAFGLIYIQDRSSMLPPAMLGAAPGDLCLDMCASPGGKTGLLAGETGPEGFVLAAEASRDRLATLRQNLRRTNAANTATIGVESQRLALAPASFDAILLDPPCSGWGTVGKNPNVLELWTPEKAETLVRLQRELLARAAELLRPGGRLMFSTCTTNVRENEEQAAWTLKTLPLALDPLPAPPGFAPVPLELPGLSGVLRVGGDQEAARDAGGQGFFLARFRKTGEADAPADGDFPPLPGRPLGRRELAPAQDLGADLDALPPGELREFGGKTYFLHAHALRLVRDSGLGTGGQRWQGFLIGQTRDGRFMPAPRARVLLPEPTALPASARLDLDEPAPILDLLAGRSLECAPAPGAGRGKNPEHGLVPLYFRGLGLGWLTRKGRRLLWSDR</sequence>
<evidence type="ECO:0000256" key="1">
    <source>
        <dbReference type="ARBA" id="ARBA00022603"/>
    </source>
</evidence>
<evidence type="ECO:0000256" key="5">
    <source>
        <dbReference type="PROSITE-ProRule" id="PRU01023"/>
    </source>
</evidence>
<dbReference type="SUPFAM" id="SSF53335">
    <property type="entry name" value="S-adenosyl-L-methionine-dependent methyltransferases"/>
    <property type="match status" value="1"/>
</dbReference>
<dbReference type="PANTHER" id="PTHR22807">
    <property type="entry name" value="NOP2 YEAST -RELATED NOL1/NOP2/FMU SUN DOMAIN-CONTAINING"/>
    <property type="match status" value="1"/>
</dbReference>